<organism evidence="9 10">
    <name type="scientific">Porphyromonas miyakawae</name>
    <dbReference type="NCBI Taxonomy" id="3137470"/>
    <lineage>
        <taxon>Bacteria</taxon>
        <taxon>Pseudomonadati</taxon>
        <taxon>Bacteroidota</taxon>
        <taxon>Bacteroidia</taxon>
        <taxon>Bacteroidales</taxon>
        <taxon>Porphyromonadaceae</taxon>
        <taxon>Porphyromonas</taxon>
    </lineage>
</organism>
<sequence length="282" mass="31969">MFIARERAALEKYIESMQKEQHPVGLVPTMGALHEGHLALVREALHSCKTVVVSVFVNPRQFNNPDDLKNYPHTEEADIALLEAEGVQCVFLPTPEEVYTPDSKERHFDFGLLDKVMEGKYRPGHFEGVAQVVSRLFDLVKPDVAFFGEKDFQQLAIIRYMVAHYGFPLKIVGVPIVREESGLARSSRNSLLSPSERAAAPTIYATLKESRLLKEEGKSVAEVIAWVTERLNSTEHLEVEYFTIVNEETLEEITHWSDAKRAVGCVTCYCGHVRLIDNIRYH</sequence>
<dbReference type="RefSeq" id="WP_411915892.1">
    <property type="nucleotide sequence ID" value="NZ_BAAFSF010000004.1"/>
</dbReference>
<comment type="miscellaneous">
    <text evidence="8">The reaction proceeds by a bi uni uni bi ping pong mechanism.</text>
</comment>
<keyword evidence="5 8" id="KW-0547">Nucleotide-binding</keyword>
<evidence type="ECO:0000256" key="2">
    <source>
        <dbReference type="ARBA" id="ARBA00009256"/>
    </source>
</evidence>
<dbReference type="SUPFAM" id="SSF52374">
    <property type="entry name" value="Nucleotidylyl transferase"/>
    <property type="match status" value="1"/>
</dbReference>
<feature type="binding site" evidence="8">
    <location>
        <begin position="185"/>
        <end position="188"/>
    </location>
    <ligand>
        <name>ATP</name>
        <dbReference type="ChEBI" id="CHEBI:30616"/>
    </ligand>
</feature>
<keyword evidence="3 8" id="KW-0436">Ligase</keyword>
<evidence type="ECO:0000256" key="7">
    <source>
        <dbReference type="ARBA" id="ARBA00048258"/>
    </source>
</evidence>
<evidence type="ECO:0000313" key="9">
    <source>
        <dbReference type="EMBL" id="GAB1252124.1"/>
    </source>
</evidence>
<name>A0ABQ0E317_9PORP</name>
<evidence type="ECO:0000256" key="1">
    <source>
        <dbReference type="ARBA" id="ARBA00004990"/>
    </source>
</evidence>
<keyword evidence="10" id="KW-1185">Reference proteome</keyword>
<evidence type="ECO:0000313" key="10">
    <source>
        <dbReference type="Proteomes" id="UP001628220"/>
    </source>
</evidence>
<dbReference type="CDD" id="cd00560">
    <property type="entry name" value="PanC"/>
    <property type="match status" value="1"/>
</dbReference>
<dbReference type="InterPro" id="IPR014729">
    <property type="entry name" value="Rossmann-like_a/b/a_fold"/>
</dbReference>
<feature type="binding site" evidence="8">
    <location>
        <begin position="30"/>
        <end position="37"/>
    </location>
    <ligand>
        <name>ATP</name>
        <dbReference type="ChEBI" id="CHEBI:30616"/>
    </ligand>
</feature>
<keyword evidence="6 8" id="KW-0067">ATP-binding</keyword>
<dbReference type="Pfam" id="PF02569">
    <property type="entry name" value="Pantoate_ligase"/>
    <property type="match status" value="1"/>
</dbReference>
<gene>
    <name evidence="8 9" type="primary">panC</name>
    <name evidence="9" type="ORF">Tsumi_12300</name>
</gene>
<comment type="subunit">
    <text evidence="8">Homodimer.</text>
</comment>
<dbReference type="NCBIfam" id="TIGR00125">
    <property type="entry name" value="cyt_tran_rel"/>
    <property type="match status" value="1"/>
</dbReference>
<feature type="active site" description="Proton donor" evidence="8">
    <location>
        <position position="37"/>
    </location>
</feature>
<evidence type="ECO:0000256" key="8">
    <source>
        <dbReference type="HAMAP-Rule" id="MF_00158"/>
    </source>
</evidence>
<dbReference type="Proteomes" id="UP001628220">
    <property type="component" value="Unassembled WGS sequence"/>
</dbReference>
<evidence type="ECO:0000256" key="5">
    <source>
        <dbReference type="ARBA" id="ARBA00022741"/>
    </source>
</evidence>
<evidence type="ECO:0000256" key="6">
    <source>
        <dbReference type="ARBA" id="ARBA00022840"/>
    </source>
</evidence>
<feature type="binding site" evidence="8">
    <location>
        <begin position="148"/>
        <end position="151"/>
    </location>
    <ligand>
        <name>ATP</name>
        <dbReference type="ChEBI" id="CHEBI:30616"/>
    </ligand>
</feature>
<keyword evidence="4 8" id="KW-0566">Pantothenate biosynthesis</keyword>
<accession>A0ABQ0E317</accession>
<dbReference type="EC" id="6.3.2.1" evidence="8"/>
<reference evidence="9 10" key="1">
    <citation type="journal article" date="2025" name="Int. J. Syst. Evol. Microbiol.">
        <title>Desulfovibrio falkowii sp. nov., Porphyromonas miyakawae sp. nov., Mediterraneibacter flintii sp. nov. and Owariibacterium komagatae gen. nov., sp. nov., isolated from human faeces.</title>
        <authorList>
            <person name="Hamaguchi T."/>
            <person name="Ohara M."/>
            <person name="Hisatomi A."/>
            <person name="Sekiguchi K."/>
            <person name="Takeda J.I."/>
            <person name="Ueyama J."/>
            <person name="Ito M."/>
            <person name="Nishiwaki H."/>
            <person name="Ogi T."/>
            <person name="Hirayama M."/>
            <person name="Ohkuma M."/>
            <person name="Sakamoto M."/>
            <person name="Ohno K."/>
        </authorList>
    </citation>
    <scope>NUCLEOTIDE SEQUENCE [LARGE SCALE GENOMIC DNA]</scope>
    <source>
        <strain evidence="9 10">13CB11C</strain>
    </source>
</reference>
<feature type="binding site" evidence="8">
    <location>
        <position position="177"/>
    </location>
    <ligand>
        <name>ATP</name>
        <dbReference type="ChEBI" id="CHEBI:30616"/>
    </ligand>
</feature>
<dbReference type="PANTHER" id="PTHR21299:SF1">
    <property type="entry name" value="PANTOATE--BETA-ALANINE LIGASE"/>
    <property type="match status" value="1"/>
</dbReference>
<feature type="binding site" evidence="8">
    <location>
        <position position="154"/>
    </location>
    <ligand>
        <name>(R)-pantoate</name>
        <dbReference type="ChEBI" id="CHEBI:15980"/>
    </ligand>
</feature>
<dbReference type="InterPro" id="IPR003721">
    <property type="entry name" value="Pantoate_ligase"/>
</dbReference>
<evidence type="ECO:0000256" key="4">
    <source>
        <dbReference type="ARBA" id="ARBA00022655"/>
    </source>
</evidence>
<dbReference type="EMBL" id="BAAFSF010000004">
    <property type="protein sequence ID" value="GAB1252124.1"/>
    <property type="molecule type" value="Genomic_DNA"/>
</dbReference>
<comment type="pathway">
    <text evidence="1 8">Cofactor biosynthesis; (R)-pantothenate biosynthesis; (R)-pantothenate from (R)-pantoate and beta-alanine: step 1/1.</text>
</comment>
<feature type="binding site" evidence="8">
    <location>
        <position position="61"/>
    </location>
    <ligand>
        <name>(R)-pantoate</name>
        <dbReference type="ChEBI" id="CHEBI:15980"/>
    </ligand>
</feature>
<dbReference type="InterPro" id="IPR004821">
    <property type="entry name" value="Cyt_trans-like"/>
</dbReference>
<dbReference type="InterPro" id="IPR042176">
    <property type="entry name" value="Pantoate_ligase_C"/>
</dbReference>
<dbReference type="PANTHER" id="PTHR21299">
    <property type="entry name" value="CYTIDYLATE KINASE/PANTOATE-BETA-ALANINE LIGASE"/>
    <property type="match status" value="1"/>
</dbReference>
<dbReference type="HAMAP" id="MF_00158">
    <property type="entry name" value="PanC"/>
    <property type="match status" value="1"/>
</dbReference>
<comment type="similarity">
    <text evidence="2 8">Belongs to the pantothenate synthetase family.</text>
</comment>
<dbReference type="NCBIfam" id="TIGR00018">
    <property type="entry name" value="panC"/>
    <property type="match status" value="1"/>
</dbReference>
<comment type="function">
    <text evidence="8">Catalyzes the condensation of pantoate with beta-alanine in an ATP-dependent reaction via a pantoyl-adenylate intermediate.</text>
</comment>
<dbReference type="Gene3D" id="3.30.1300.10">
    <property type="entry name" value="Pantoate-beta-alanine ligase, C-terminal domain"/>
    <property type="match status" value="1"/>
</dbReference>
<proteinExistence type="inferred from homology"/>
<comment type="catalytic activity">
    <reaction evidence="7 8">
        <text>(R)-pantoate + beta-alanine + ATP = (R)-pantothenate + AMP + diphosphate + H(+)</text>
        <dbReference type="Rhea" id="RHEA:10912"/>
        <dbReference type="ChEBI" id="CHEBI:15378"/>
        <dbReference type="ChEBI" id="CHEBI:15980"/>
        <dbReference type="ChEBI" id="CHEBI:29032"/>
        <dbReference type="ChEBI" id="CHEBI:30616"/>
        <dbReference type="ChEBI" id="CHEBI:33019"/>
        <dbReference type="ChEBI" id="CHEBI:57966"/>
        <dbReference type="ChEBI" id="CHEBI:456215"/>
        <dbReference type="EC" id="6.3.2.1"/>
    </reaction>
</comment>
<keyword evidence="8" id="KW-0963">Cytoplasm</keyword>
<comment type="subcellular location">
    <subcellularLocation>
        <location evidence="8">Cytoplasm</location>
    </subcellularLocation>
</comment>
<protein>
    <recommendedName>
        <fullName evidence="8">Pantothenate synthetase</fullName>
        <shortName evidence="8">PS</shortName>
        <ecNumber evidence="8">6.3.2.1</ecNumber>
    </recommendedName>
    <alternativeName>
        <fullName evidence="8">Pantoate--beta-alanine ligase</fullName>
    </alternativeName>
    <alternativeName>
        <fullName evidence="8">Pantoate-activating enzyme</fullName>
    </alternativeName>
</protein>
<evidence type="ECO:0000256" key="3">
    <source>
        <dbReference type="ARBA" id="ARBA00022598"/>
    </source>
</evidence>
<comment type="caution">
    <text evidence="9">The sequence shown here is derived from an EMBL/GenBank/DDBJ whole genome shotgun (WGS) entry which is preliminary data.</text>
</comment>
<dbReference type="Gene3D" id="3.40.50.620">
    <property type="entry name" value="HUPs"/>
    <property type="match status" value="1"/>
</dbReference>
<dbReference type="GO" id="GO:0016874">
    <property type="term" value="F:ligase activity"/>
    <property type="evidence" value="ECO:0007669"/>
    <property type="project" value="UniProtKB-KW"/>
</dbReference>
<feature type="binding site" evidence="8">
    <location>
        <position position="61"/>
    </location>
    <ligand>
        <name>beta-alanine</name>
        <dbReference type="ChEBI" id="CHEBI:57966"/>
    </ligand>
</feature>